<feature type="signal peptide" evidence="2">
    <location>
        <begin position="1"/>
        <end position="20"/>
    </location>
</feature>
<evidence type="ECO:0000313" key="4">
    <source>
        <dbReference type="Proteomes" id="UP000236370"/>
    </source>
</evidence>
<organism evidence="3 4">
    <name type="scientific">Pan troglodytes</name>
    <name type="common">Chimpanzee</name>
    <dbReference type="NCBI Taxonomy" id="9598"/>
    <lineage>
        <taxon>Eukaryota</taxon>
        <taxon>Metazoa</taxon>
        <taxon>Chordata</taxon>
        <taxon>Craniata</taxon>
        <taxon>Vertebrata</taxon>
        <taxon>Euteleostomi</taxon>
        <taxon>Mammalia</taxon>
        <taxon>Eutheria</taxon>
        <taxon>Euarchontoglires</taxon>
        <taxon>Primates</taxon>
        <taxon>Haplorrhini</taxon>
        <taxon>Catarrhini</taxon>
        <taxon>Hominidae</taxon>
        <taxon>Pan</taxon>
    </lineage>
</organism>
<comment type="caution">
    <text evidence="3">The sequence shown here is derived from an EMBL/GenBank/DDBJ whole genome shotgun (WGS) entry which is preliminary data.</text>
</comment>
<evidence type="ECO:0000256" key="2">
    <source>
        <dbReference type="SAM" id="SignalP"/>
    </source>
</evidence>
<dbReference type="Proteomes" id="UP000236370">
    <property type="component" value="Unassembled WGS sequence"/>
</dbReference>
<feature type="region of interest" description="Disordered" evidence="1">
    <location>
        <begin position="51"/>
        <end position="70"/>
    </location>
</feature>
<evidence type="ECO:0000256" key="1">
    <source>
        <dbReference type="SAM" id="MobiDB-lite"/>
    </source>
</evidence>
<protein>
    <submittedName>
        <fullName evidence="3">SGSH isoform 9</fullName>
    </submittedName>
</protein>
<dbReference type="EMBL" id="NBAG03000581">
    <property type="protein sequence ID" value="PNI14212.1"/>
    <property type="molecule type" value="Genomic_DNA"/>
</dbReference>
<gene>
    <name evidence="3" type="ORF">CK820_G0052948</name>
</gene>
<feature type="compositionally biased region" description="Low complexity" evidence="1">
    <location>
        <begin position="183"/>
        <end position="200"/>
    </location>
</feature>
<sequence length="274" mass="28921">MSCPVPACCALLLVLGLCRARPRNALLLLADRALSVSHLTQRMTEALRVARTTTAPSPPRTWTPWPAAASSSAMPSPRSAAALPAVPASSLACPSIRMGCTGCTRTCTTSTPSTRCGACRCCSAKLVCAQASSGRSMWGRRPCTRLTLRTRRRTAPSSRWGGTSLELSCSSGNSCRLRMTGLSSSTSPSTTPTAVGTPSPSMEPSVRSLATEGAAWVVSQTGPPRPTTHWTCWCLTSSPTPRQPEPTWPLSTPPSAAWTKELDWCSRSCVTPVS</sequence>
<accession>A0A2J8IUL3</accession>
<feature type="chain" id="PRO_5014405691" evidence="2">
    <location>
        <begin position="21"/>
        <end position="274"/>
    </location>
</feature>
<dbReference type="AlphaFoldDB" id="A0A2J8IUL3"/>
<name>A0A2J8IUL3_PANTR</name>
<reference evidence="3 4" key="1">
    <citation type="submission" date="2017-12" db="EMBL/GenBank/DDBJ databases">
        <title>High-resolution comparative analysis of great ape genomes.</title>
        <authorList>
            <person name="Pollen A."/>
            <person name="Hastie A."/>
            <person name="Hormozdiari F."/>
            <person name="Dougherty M."/>
            <person name="Liu R."/>
            <person name="Chaisson M."/>
            <person name="Hoppe E."/>
            <person name="Hill C."/>
            <person name="Pang A."/>
            <person name="Hillier L."/>
            <person name="Baker C."/>
            <person name="Armstrong J."/>
            <person name="Shendure J."/>
            <person name="Paten B."/>
            <person name="Wilson R."/>
            <person name="Chao H."/>
            <person name="Schneider V."/>
            <person name="Ventura M."/>
            <person name="Kronenberg Z."/>
            <person name="Murali S."/>
            <person name="Gordon D."/>
            <person name="Cantsilieris S."/>
            <person name="Munson K."/>
            <person name="Nelson B."/>
            <person name="Raja A."/>
            <person name="Underwood J."/>
            <person name="Diekhans M."/>
            <person name="Fiddes I."/>
            <person name="Haussler D."/>
            <person name="Eichler E."/>
        </authorList>
    </citation>
    <scope>NUCLEOTIDE SEQUENCE [LARGE SCALE GENOMIC DNA]</scope>
    <source>
        <strain evidence="3">Yerkes chimp pedigree #C0471</strain>
    </source>
</reference>
<feature type="region of interest" description="Disordered" evidence="1">
    <location>
        <begin position="181"/>
        <end position="205"/>
    </location>
</feature>
<keyword evidence="2" id="KW-0732">Signal</keyword>
<proteinExistence type="predicted"/>
<evidence type="ECO:0000313" key="3">
    <source>
        <dbReference type="EMBL" id="PNI14212.1"/>
    </source>
</evidence>